<reference evidence="6 7" key="1">
    <citation type="submission" date="2012-08" db="EMBL/GenBank/DDBJ databases">
        <title>Whole genome shotgun sequence of Kineosphaera limosa NBRC 100340.</title>
        <authorList>
            <person name="Yoshida I."/>
            <person name="Isaki S."/>
            <person name="Hosoyama A."/>
            <person name="Tsuchikane K."/>
            <person name="Katsumata H."/>
            <person name="Ando Y."/>
            <person name="Ohji S."/>
            <person name="Hamada M."/>
            <person name="Tamura T."/>
            <person name="Yamazoe A."/>
            <person name="Yamazaki S."/>
            <person name="Fujita N."/>
        </authorList>
    </citation>
    <scope>NUCLEOTIDE SEQUENCE [LARGE SCALE GENOMIC DNA]</scope>
    <source>
        <strain evidence="6 7">NBRC 100340</strain>
    </source>
</reference>
<dbReference type="CDD" id="cd06251">
    <property type="entry name" value="M14_ASTE_ASPA-like"/>
    <property type="match status" value="1"/>
</dbReference>
<sequence length="340" mass="36526">MVRESFPIGSFRVRAGASREVELPITRLVTGADVALPVRVVHGKFDGPRMWVVAATHGDEVVGVEVIRRVLATLNARTLRGTLVAVPIVNVLGFMAGDRYLPDRRDLNRCFPGSARGSLGSRLAHLLMSQVVEPCEVGIDLHTGAYARTNLPQIRADLDDERTRALAQAFGAPVMLHARLRDGSLRQAARERGSTVLLYEGGEAWRFDEWAIEAGVAGVRRVMAALGMIEESAAEPMASPPVESRASGWVRARHTGIVHLDVALGAAVAEGDRLGSLSDSFGRRVHLVRADRDGIVIGQSNAPLVNRGDALVHIASLAGVDRALPAEPPDQPDADDLLTH</sequence>
<dbReference type="Gene3D" id="3.40.630.10">
    <property type="entry name" value="Zn peptidases"/>
    <property type="match status" value="1"/>
</dbReference>
<dbReference type="GO" id="GO:0016811">
    <property type="term" value="F:hydrolase activity, acting on carbon-nitrogen (but not peptide) bonds, in linear amides"/>
    <property type="evidence" value="ECO:0007669"/>
    <property type="project" value="InterPro"/>
</dbReference>
<dbReference type="GO" id="GO:0016788">
    <property type="term" value="F:hydrolase activity, acting on ester bonds"/>
    <property type="evidence" value="ECO:0007669"/>
    <property type="project" value="InterPro"/>
</dbReference>
<dbReference type="InterPro" id="IPR043795">
    <property type="entry name" value="N-alpha-Ac-DABA-like"/>
</dbReference>
<dbReference type="STRING" id="1184609.KILIM_021_00330"/>
<comment type="caution">
    <text evidence="6">The sequence shown here is derived from an EMBL/GenBank/DDBJ whole genome shotgun (WGS) entry which is preliminary data.</text>
</comment>
<evidence type="ECO:0000256" key="2">
    <source>
        <dbReference type="ARBA" id="ARBA00022723"/>
    </source>
</evidence>
<dbReference type="GO" id="GO:0046872">
    <property type="term" value="F:metal ion binding"/>
    <property type="evidence" value="ECO:0007669"/>
    <property type="project" value="UniProtKB-KW"/>
</dbReference>
<dbReference type="Pfam" id="PF24827">
    <property type="entry name" value="AstE_AspA_cat"/>
    <property type="match status" value="1"/>
</dbReference>
<protein>
    <recommendedName>
        <fullName evidence="5">Succinylglutamate desuccinylase/Aspartoacylase catalytic domain-containing protein</fullName>
    </recommendedName>
</protein>
<dbReference type="RefSeq" id="WP_006592025.1">
    <property type="nucleotide sequence ID" value="NZ_BAHD01000021.1"/>
</dbReference>
<dbReference type="eggNOG" id="COG3608">
    <property type="taxonomic scope" value="Bacteria"/>
</dbReference>
<evidence type="ECO:0000259" key="5">
    <source>
        <dbReference type="Pfam" id="PF24827"/>
    </source>
</evidence>
<dbReference type="PANTHER" id="PTHR37326">
    <property type="entry name" value="BLL3975 PROTEIN"/>
    <property type="match status" value="1"/>
</dbReference>
<evidence type="ECO:0000256" key="4">
    <source>
        <dbReference type="ARBA" id="ARBA00022833"/>
    </source>
</evidence>
<dbReference type="AlphaFoldDB" id="K6VH17"/>
<dbReference type="OrthoDB" id="9782876at2"/>
<proteinExistence type="predicted"/>
<dbReference type="PIRSF" id="PIRSF039012">
    <property type="entry name" value="ASP"/>
    <property type="match status" value="1"/>
</dbReference>
<organism evidence="6 7">
    <name type="scientific">Kineosphaera limosa NBRC 100340</name>
    <dbReference type="NCBI Taxonomy" id="1184609"/>
    <lineage>
        <taxon>Bacteria</taxon>
        <taxon>Bacillati</taxon>
        <taxon>Actinomycetota</taxon>
        <taxon>Actinomycetes</taxon>
        <taxon>Micrococcales</taxon>
        <taxon>Dermatophilaceae</taxon>
        <taxon>Kineosphaera</taxon>
    </lineage>
</organism>
<keyword evidence="4" id="KW-0862">Zinc</keyword>
<keyword evidence="2" id="KW-0479">Metal-binding</keyword>
<comment type="cofactor">
    <cofactor evidence="1">
        <name>Zn(2+)</name>
        <dbReference type="ChEBI" id="CHEBI:29105"/>
    </cofactor>
</comment>
<dbReference type="InterPro" id="IPR055438">
    <property type="entry name" value="AstE_AspA_cat"/>
</dbReference>
<feature type="domain" description="Succinylglutamate desuccinylase/Aspartoacylase catalytic" evidence="5">
    <location>
        <begin position="46"/>
        <end position="225"/>
    </location>
</feature>
<evidence type="ECO:0000313" key="6">
    <source>
        <dbReference type="EMBL" id="GAB95493.1"/>
    </source>
</evidence>
<evidence type="ECO:0000256" key="3">
    <source>
        <dbReference type="ARBA" id="ARBA00022801"/>
    </source>
</evidence>
<dbReference type="Proteomes" id="UP000008366">
    <property type="component" value="Unassembled WGS sequence"/>
</dbReference>
<accession>K6VH17</accession>
<dbReference type="InterPro" id="IPR053138">
    <property type="entry name" value="N-alpha-Ac-DABA_deacetylase"/>
</dbReference>
<keyword evidence="3" id="KW-0378">Hydrolase</keyword>
<dbReference type="PANTHER" id="PTHR37326:SF2">
    <property type="entry name" value="SUCCINYLGLUTAMATE DESUCCINYLASE_ASPARTOACYLASE FAMILY PROTEIN"/>
    <property type="match status" value="1"/>
</dbReference>
<evidence type="ECO:0000256" key="1">
    <source>
        <dbReference type="ARBA" id="ARBA00001947"/>
    </source>
</evidence>
<gene>
    <name evidence="6" type="ORF">KILIM_021_00330</name>
</gene>
<name>K6VH17_9MICO</name>
<dbReference type="SUPFAM" id="SSF53187">
    <property type="entry name" value="Zn-dependent exopeptidases"/>
    <property type="match status" value="1"/>
</dbReference>
<evidence type="ECO:0000313" key="7">
    <source>
        <dbReference type="Proteomes" id="UP000008366"/>
    </source>
</evidence>
<keyword evidence="7" id="KW-1185">Reference proteome</keyword>
<dbReference type="EMBL" id="BAHD01000021">
    <property type="protein sequence ID" value="GAB95493.1"/>
    <property type="molecule type" value="Genomic_DNA"/>
</dbReference>